<evidence type="ECO:0000313" key="4">
    <source>
        <dbReference type="Proteomes" id="UP001595528"/>
    </source>
</evidence>
<protein>
    <recommendedName>
        <fullName evidence="5">TRAP-type C4-dicarboxylate transport system, substrate-binding protein</fullName>
    </recommendedName>
</protein>
<organism evidence="3 4">
    <name type="scientific">Marinibaculum pumilum</name>
    <dbReference type="NCBI Taxonomy" id="1766165"/>
    <lineage>
        <taxon>Bacteria</taxon>
        <taxon>Pseudomonadati</taxon>
        <taxon>Pseudomonadota</taxon>
        <taxon>Alphaproteobacteria</taxon>
        <taxon>Rhodospirillales</taxon>
        <taxon>Rhodospirillaceae</taxon>
        <taxon>Marinibaculum</taxon>
    </lineage>
</organism>
<dbReference type="EMBL" id="JBHRTR010000028">
    <property type="protein sequence ID" value="MFC3228603.1"/>
    <property type="molecule type" value="Genomic_DNA"/>
</dbReference>
<feature type="signal peptide" evidence="2">
    <location>
        <begin position="1"/>
        <end position="25"/>
    </location>
</feature>
<keyword evidence="1 2" id="KW-0732">Signal</keyword>
<evidence type="ECO:0000313" key="3">
    <source>
        <dbReference type="EMBL" id="MFC3228603.1"/>
    </source>
</evidence>
<comment type="caution">
    <text evidence="3">The sequence shown here is derived from an EMBL/GenBank/DDBJ whole genome shotgun (WGS) entry which is preliminary data.</text>
</comment>
<dbReference type="Gene3D" id="3.40.190.170">
    <property type="entry name" value="Bacterial extracellular solute-binding protein, family 7"/>
    <property type="match status" value="1"/>
</dbReference>
<evidence type="ECO:0000256" key="2">
    <source>
        <dbReference type="SAM" id="SignalP"/>
    </source>
</evidence>
<dbReference type="Proteomes" id="UP001595528">
    <property type="component" value="Unassembled WGS sequence"/>
</dbReference>
<dbReference type="PANTHER" id="PTHR33376:SF15">
    <property type="entry name" value="BLL6794 PROTEIN"/>
    <property type="match status" value="1"/>
</dbReference>
<evidence type="ECO:0008006" key="5">
    <source>
        <dbReference type="Google" id="ProtNLM"/>
    </source>
</evidence>
<keyword evidence="4" id="KW-1185">Reference proteome</keyword>
<dbReference type="Pfam" id="PF03480">
    <property type="entry name" value="DctP"/>
    <property type="match status" value="1"/>
</dbReference>
<evidence type="ECO:0000256" key="1">
    <source>
        <dbReference type="ARBA" id="ARBA00022729"/>
    </source>
</evidence>
<proteinExistence type="predicted"/>
<reference evidence="4" key="1">
    <citation type="journal article" date="2019" name="Int. J. Syst. Evol. Microbiol.">
        <title>The Global Catalogue of Microorganisms (GCM) 10K type strain sequencing project: providing services to taxonomists for standard genome sequencing and annotation.</title>
        <authorList>
            <consortium name="The Broad Institute Genomics Platform"/>
            <consortium name="The Broad Institute Genome Sequencing Center for Infectious Disease"/>
            <person name="Wu L."/>
            <person name="Ma J."/>
        </authorList>
    </citation>
    <scope>NUCLEOTIDE SEQUENCE [LARGE SCALE GENOMIC DNA]</scope>
    <source>
        <strain evidence="4">KCTC 42964</strain>
    </source>
</reference>
<dbReference type="RefSeq" id="WP_379901891.1">
    <property type="nucleotide sequence ID" value="NZ_JBHRTR010000028.1"/>
</dbReference>
<name>A0ABV7L1Y6_9PROT</name>
<dbReference type="InterPro" id="IPR038404">
    <property type="entry name" value="TRAP_DctP_sf"/>
</dbReference>
<gene>
    <name evidence="3" type="ORF">ACFOGJ_15265</name>
</gene>
<feature type="chain" id="PRO_5045337236" description="TRAP-type C4-dicarboxylate transport system, substrate-binding protein" evidence="2">
    <location>
        <begin position="26"/>
        <end position="370"/>
    </location>
</feature>
<accession>A0ABV7L1Y6</accession>
<sequence length="370" mass="40441">MPGLFSRRLLAAGAFALAAATAPLAAASAEEMNLIISSALPQKHMWVGQHMDPFADRIEKATDGRIAFDRYYAGELVSVGREYDGLTGHTIDVSAPFLAPYQEGIFPLSDVSQLPTLGTDSPMITRAFQKLLDSDVALQDGKTFYQLELTDNGLVGWPLGASQPYAISTTGKVLDDPSDFQGLPARAGATLHVIGVEQLGATSVYMPAAEAYEALSRGTIEGILLSIGDWRSYSVQELLKYTITGINMGSWESYLAIRQDTWDEMPDDLKKVWDETARQAALDNAAYVVKQDEIMIDEAKKDYDARFVDVKTLSPEMQAHMAQAATNTWKVWIDKMEEQGEPGLATARLWAKLITAEGGQLPDGVEKILQ</sequence>
<dbReference type="InterPro" id="IPR018389">
    <property type="entry name" value="DctP_fam"/>
</dbReference>
<dbReference type="PANTHER" id="PTHR33376">
    <property type="match status" value="1"/>
</dbReference>